<reference evidence="9 10" key="1">
    <citation type="journal article" date="2018" name="Syst. Appl. Microbiol.">
        <title>Ereboglobus luteus gen. nov. sp. nov. from cockroach guts, and new insights into the oxygen relationship of the genera Opitutus and Didymococcus (Verrucomicrobia: Opitutaceae).</title>
        <authorList>
            <person name="Tegtmeier D."/>
            <person name="Belitz A."/>
            <person name="Radek R."/>
            <person name="Heimerl T."/>
            <person name="Brune A."/>
        </authorList>
    </citation>
    <scope>NUCLEOTIDE SEQUENCE [LARGE SCALE GENOMIC DNA]</scope>
    <source>
        <strain evidence="9 10">Ho45</strain>
    </source>
</reference>
<feature type="transmembrane region" description="Helical" evidence="8">
    <location>
        <begin position="138"/>
        <end position="158"/>
    </location>
</feature>
<feature type="transmembrane region" description="Helical" evidence="8">
    <location>
        <begin position="164"/>
        <end position="184"/>
    </location>
</feature>
<sequence>MTATNIHPQYSPGEELANIITGGLGLLLSVAGLAVLVTLAAVYADAWAVTASAIYGTTLVLGYASSTLYHAVKNPRRKHVLRKVDHAAIFTLIAGTYTPFMLVNLRGPWGWTFFGIVWGLALAGIIMKFWFTGRYIKLSTAIYIAMGWLIVIAAKPMIAGVPAISLWLLLAGGLCYTGGALFYIQKKLRFHHAIWHGFILAGSITHYLAILYAMV</sequence>
<evidence type="ECO:0000256" key="8">
    <source>
        <dbReference type="SAM" id="Phobius"/>
    </source>
</evidence>
<dbReference type="Proteomes" id="UP000244896">
    <property type="component" value="Chromosome"/>
</dbReference>
<protein>
    <submittedName>
        <fullName evidence="9">Hemolysin III</fullName>
    </submittedName>
</protein>
<feature type="transmembrane region" description="Helical" evidence="8">
    <location>
        <begin position="193"/>
        <end position="214"/>
    </location>
</feature>
<dbReference type="EMBL" id="CP023004">
    <property type="protein sequence ID" value="AWI08409.1"/>
    <property type="molecule type" value="Genomic_DNA"/>
</dbReference>
<evidence type="ECO:0000256" key="6">
    <source>
        <dbReference type="ARBA" id="ARBA00023136"/>
    </source>
</evidence>
<dbReference type="AlphaFoldDB" id="A0A2U8E0P0"/>
<keyword evidence="5 8" id="KW-1133">Transmembrane helix</keyword>
<dbReference type="NCBIfam" id="TIGR01065">
    <property type="entry name" value="hlyIII"/>
    <property type="match status" value="1"/>
</dbReference>
<feature type="transmembrane region" description="Helical" evidence="8">
    <location>
        <begin position="49"/>
        <end position="72"/>
    </location>
</feature>
<evidence type="ECO:0000313" key="10">
    <source>
        <dbReference type="Proteomes" id="UP000244896"/>
    </source>
</evidence>
<evidence type="ECO:0000256" key="5">
    <source>
        <dbReference type="ARBA" id="ARBA00022989"/>
    </source>
</evidence>
<dbReference type="PANTHER" id="PTHR20855">
    <property type="entry name" value="ADIPOR/PROGESTIN RECEPTOR-RELATED"/>
    <property type="match status" value="1"/>
</dbReference>
<proteinExistence type="inferred from homology"/>
<keyword evidence="10" id="KW-1185">Reference proteome</keyword>
<dbReference type="Pfam" id="PF03006">
    <property type="entry name" value="HlyIII"/>
    <property type="match status" value="1"/>
</dbReference>
<feature type="binding site" evidence="7">
    <location>
        <position position="192"/>
    </location>
    <ligand>
        <name>Zn(2+)</name>
        <dbReference type="ChEBI" id="CHEBI:29105"/>
    </ligand>
</feature>
<dbReference type="InterPro" id="IPR004254">
    <property type="entry name" value="AdipoR/HlyIII-related"/>
</dbReference>
<dbReference type="GO" id="GO:0140911">
    <property type="term" value="F:pore-forming activity"/>
    <property type="evidence" value="ECO:0007669"/>
    <property type="project" value="InterPro"/>
</dbReference>
<evidence type="ECO:0000256" key="2">
    <source>
        <dbReference type="ARBA" id="ARBA00008488"/>
    </source>
</evidence>
<dbReference type="KEGG" id="elut:CKA38_03315"/>
<feature type="transmembrane region" description="Helical" evidence="8">
    <location>
        <begin position="84"/>
        <end position="103"/>
    </location>
</feature>
<dbReference type="GO" id="GO:0046872">
    <property type="term" value="F:metal ion binding"/>
    <property type="evidence" value="ECO:0007669"/>
    <property type="project" value="UniProtKB-KW"/>
</dbReference>
<keyword evidence="3" id="KW-1003">Cell membrane</keyword>
<comment type="similarity">
    <text evidence="2">Belongs to the UPF0073 (Hly-III) family.</text>
</comment>
<evidence type="ECO:0000256" key="7">
    <source>
        <dbReference type="PIRSR" id="PIRSR604254-1"/>
    </source>
</evidence>
<evidence type="ECO:0000256" key="4">
    <source>
        <dbReference type="ARBA" id="ARBA00022692"/>
    </source>
</evidence>
<evidence type="ECO:0000256" key="3">
    <source>
        <dbReference type="ARBA" id="ARBA00022475"/>
    </source>
</evidence>
<keyword evidence="6 8" id="KW-0472">Membrane</keyword>
<dbReference type="GO" id="GO:0005886">
    <property type="term" value="C:plasma membrane"/>
    <property type="evidence" value="ECO:0007669"/>
    <property type="project" value="UniProtKB-SubCell"/>
</dbReference>
<gene>
    <name evidence="9" type="ORF">CKA38_03315</name>
</gene>
<dbReference type="InterPro" id="IPR005744">
    <property type="entry name" value="Hy-lIII"/>
</dbReference>
<feature type="binding site" evidence="7">
    <location>
        <position position="70"/>
    </location>
    <ligand>
        <name>Zn(2+)</name>
        <dbReference type="ChEBI" id="CHEBI:29105"/>
    </ligand>
</feature>
<dbReference type="OrthoDB" id="9813689at2"/>
<accession>A0A2U8E0P0</accession>
<evidence type="ECO:0000256" key="1">
    <source>
        <dbReference type="ARBA" id="ARBA00004651"/>
    </source>
</evidence>
<feature type="binding site" evidence="7">
    <location>
        <position position="196"/>
    </location>
    <ligand>
        <name>Zn(2+)</name>
        <dbReference type="ChEBI" id="CHEBI:29105"/>
    </ligand>
</feature>
<organism evidence="9 10">
    <name type="scientific">Ereboglobus luteus</name>
    <dbReference type="NCBI Taxonomy" id="1796921"/>
    <lineage>
        <taxon>Bacteria</taxon>
        <taxon>Pseudomonadati</taxon>
        <taxon>Verrucomicrobiota</taxon>
        <taxon>Opitutia</taxon>
        <taxon>Opitutales</taxon>
        <taxon>Opitutaceae</taxon>
        <taxon>Ereboglobus</taxon>
    </lineage>
</organism>
<feature type="transmembrane region" description="Helical" evidence="8">
    <location>
        <begin position="16"/>
        <end position="43"/>
    </location>
</feature>
<keyword evidence="4 8" id="KW-0812">Transmembrane</keyword>
<dbReference type="PANTHER" id="PTHR20855:SF3">
    <property type="entry name" value="LD03007P"/>
    <property type="match status" value="1"/>
</dbReference>
<dbReference type="RefSeq" id="WP_108824215.1">
    <property type="nucleotide sequence ID" value="NZ_CP023004.1"/>
</dbReference>
<comment type="subcellular location">
    <subcellularLocation>
        <location evidence="1">Cell membrane</location>
        <topology evidence="1">Multi-pass membrane protein</topology>
    </subcellularLocation>
</comment>
<name>A0A2U8E0P0_9BACT</name>
<keyword evidence="7" id="KW-0862">Zinc</keyword>
<evidence type="ECO:0000313" key="9">
    <source>
        <dbReference type="EMBL" id="AWI08409.1"/>
    </source>
</evidence>
<keyword evidence="7" id="KW-0479">Metal-binding</keyword>
<feature type="transmembrane region" description="Helical" evidence="8">
    <location>
        <begin position="109"/>
        <end position="131"/>
    </location>
</feature>